<dbReference type="RefSeq" id="WP_180157584.1">
    <property type="nucleotide sequence ID" value="NZ_JACHHM010000002.1"/>
</dbReference>
<name>A0A853G8Y0_9BURK</name>
<gene>
    <name evidence="2" type="ORF">H0A72_17295</name>
</gene>
<evidence type="ECO:0000256" key="1">
    <source>
        <dbReference type="ARBA" id="ARBA00023172"/>
    </source>
</evidence>
<accession>A0A853G8Y0</accession>
<dbReference type="GO" id="GO:0015074">
    <property type="term" value="P:DNA integration"/>
    <property type="evidence" value="ECO:0007669"/>
    <property type="project" value="InterPro"/>
</dbReference>
<sequence>MRFIILTVCRPGEVVELPPAEISGDYKLWTLGKGRRKHKGRHSIPLVLPAQWVVRGPLGRSETPLFQKQNGGPLPLPHLNRELAAVGFGEARIYDVRPSFKRWAELQGVSDEDIARVLGMSFVEPDLNTHRRLLEQWAEYCTSSR</sequence>
<keyword evidence="1" id="KW-0233">DNA recombination</keyword>
<evidence type="ECO:0000313" key="2">
    <source>
        <dbReference type="EMBL" id="NYT51071.1"/>
    </source>
</evidence>
<proteinExistence type="predicted"/>
<reference evidence="2 3" key="1">
    <citation type="submission" date="2020-07" db="EMBL/GenBank/DDBJ databases">
        <title>Taxonomic revisions and descriptions of new bacterial species based on genomic comparisons in the high-G+C-content subgroup of the family Alcaligenaceae.</title>
        <authorList>
            <person name="Szabo A."/>
            <person name="Felfoldi T."/>
        </authorList>
    </citation>
    <scope>NUCLEOTIDE SEQUENCE [LARGE SCALE GENOMIC DNA]</scope>
    <source>
        <strain evidence="2 3">LMG 24012</strain>
    </source>
</reference>
<dbReference type="InterPro" id="IPR011010">
    <property type="entry name" value="DNA_brk_join_enz"/>
</dbReference>
<comment type="caution">
    <text evidence="2">The sequence shown here is derived from an EMBL/GenBank/DDBJ whole genome shotgun (WGS) entry which is preliminary data.</text>
</comment>
<dbReference type="GO" id="GO:0003677">
    <property type="term" value="F:DNA binding"/>
    <property type="evidence" value="ECO:0007669"/>
    <property type="project" value="InterPro"/>
</dbReference>
<dbReference type="Gene3D" id="1.10.443.10">
    <property type="entry name" value="Intergrase catalytic core"/>
    <property type="match status" value="1"/>
</dbReference>
<dbReference type="SUPFAM" id="SSF56349">
    <property type="entry name" value="DNA breaking-rejoining enzymes"/>
    <property type="match status" value="1"/>
</dbReference>
<dbReference type="AlphaFoldDB" id="A0A853G8Y0"/>
<evidence type="ECO:0008006" key="4">
    <source>
        <dbReference type="Google" id="ProtNLM"/>
    </source>
</evidence>
<dbReference type="GO" id="GO:0006310">
    <property type="term" value="P:DNA recombination"/>
    <property type="evidence" value="ECO:0007669"/>
    <property type="project" value="UniProtKB-KW"/>
</dbReference>
<dbReference type="InterPro" id="IPR013762">
    <property type="entry name" value="Integrase-like_cat_sf"/>
</dbReference>
<protein>
    <recommendedName>
        <fullName evidence="4">Tyr recombinase domain-containing protein</fullName>
    </recommendedName>
</protein>
<keyword evidence="3" id="KW-1185">Reference proteome</keyword>
<dbReference type="EMBL" id="JACCEM010000009">
    <property type="protein sequence ID" value="NYT51071.1"/>
    <property type="molecule type" value="Genomic_DNA"/>
</dbReference>
<organism evidence="2 3">
    <name type="scientific">Parapusillimonas granuli</name>
    <dbReference type="NCBI Taxonomy" id="380911"/>
    <lineage>
        <taxon>Bacteria</taxon>
        <taxon>Pseudomonadati</taxon>
        <taxon>Pseudomonadota</taxon>
        <taxon>Betaproteobacteria</taxon>
        <taxon>Burkholderiales</taxon>
        <taxon>Alcaligenaceae</taxon>
        <taxon>Parapusillimonas</taxon>
    </lineage>
</organism>
<evidence type="ECO:0000313" key="3">
    <source>
        <dbReference type="Proteomes" id="UP000559809"/>
    </source>
</evidence>
<dbReference type="Proteomes" id="UP000559809">
    <property type="component" value="Unassembled WGS sequence"/>
</dbReference>